<keyword evidence="3" id="KW-0479">Metal-binding</keyword>
<accession>A0A6D2HG09</accession>
<comment type="caution">
    <text evidence="5">The sequence shown here is derived from an EMBL/GenBank/DDBJ whole genome shotgun (WGS) entry which is preliminary data.</text>
</comment>
<dbReference type="Gene3D" id="2.60.120.650">
    <property type="entry name" value="Cupin"/>
    <property type="match status" value="1"/>
</dbReference>
<dbReference type="GO" id="GO:0032454">
    <property type="term" value="F:histone H3K9 demethylase activity"/>
    <property type="evidence" value="ECO:0007669"/>
    <property type="project" value="InterPro"/>
</dbReference>
<dbReference type="PANTHER" id="PTHR12549">
    <property type="entry name" value="JMJC DOMAIN-CONTAINING HISTONE DEMETHYLATION PROTEIN"/>
    <property type="match status" value="1"/>
</dbReference>
<dbReference type="GO" id="GO:0031490">
    <property type="term" value="F:chromatin DNA binding"/>
    <property type="evidence" value="ECO:0007669"/>
    <property type="project" value="TreeGrafter"/>
</dbReference>
<evidence type="ECO:0000313" key="5">
    <source>
        <dbReference type="EMBL" id="CAA7014537.1"/>
    </source>
</evidence>
<comment type="similarity">
    <text evidence="2">Belongs to the JARID1 histone demethylase family.</text>
</comment>
<evidence type="ECO:0000256" key="3">
    <source>
        <dbReference type="ARBA" id="ARBA00022723"/>
    </source>
</evidence>
<comment type="subcellular location">
    <subcellularLocation>
        <location evidence="1">Nucleus</location>
    </subcellularLocation>
</comment>
<protein>
    <submittedName>
        <fullName evidence="5">Uncharacterized protein</fullName>
    </submittedName>
</protein>
<dbReference type="GO" id="GO:0003712">
    <property type="term" value="F:transcription coregulator activity"/>
    <property type="evidence" value="ECO:0007669"/>
    <property type="project" value="TreeGrafter"/>
</dbReference>
<evidence type="ECO:0000256" key="4">
    <source>
        <dbReference type="ARBA" id="ARBA00023242"/>
    </source>
</evidence>
<dbReference type="Proteomes" id="UP000467841">
    <property type="component" value="Unassembled WGS sequence"/>
</dbReference>
<evidence type="ECO:0000313" key="6">
    <source>
        <dbReference type="Proteomes" id="UP000467841"/>
    </source>
</evidence>
<dbReference type="PANTHER" id="PTHR12549:SF11">
    <property type="entry name" value="LYSINE-SPECIFIC DEMETHYLASE JMJ25"/>
    <property type="match status" value="1"/>
</dbReference>
<dbReference type="GO" id="GO:0000118">
    <property type="term" value="C:histone deacetylase complex"/>
    <property type="evidence" value="ECO:0007669"/>
    <property type="project" value="TreeGrafter"/>
</dbReference>
<dbReference type="GO" id="GO:0000785">
    <property type="term" value="C:chromatin"/>
    <property type="evidence" value="ECO:0007669"/>
    <property type="project" value="TreeGrafter"/>
</dbReference>
<dbReference type="OrthoDB" id="1667110at2759"/>
<keyword evidence="6" id="KW-1185">Reference proteome</keyword>
<sequence length="172" mass="19981">MIGYQQNLVKRVEITAEANKLLDLPETVMERCPWYNPEGHIDMANSKLLKVVCRNGSEDNFLYSPSVSDVERDGLEHFQHHWVKCEHVVVRNVLEATSCFSWEPMVMYGACRQIRHTKQTLIEVNVVDCLDLSEGLFNLHAFFTGYTKGHYDYMGWPKVLKLKNLHPSKLRI</sequence>
<organism evidence="5 6">
    <name type="scientific">Microthlaspi erraticum</name>
    <dbReference type="NCBI Taxonomy" id="1685480"/>
    <lineage>
        <taxon>Eukaryota</taxon>
        <taxon>Viridiplantae</taxon>
        <taxon>Streptophyta</taxon>
        <taxon>Embryophyta</taxon>
        <taxon>Tracheophyta</taxon>
        <taxon>Spermatophyta</taxon>
        <taxon>Magnoliopsida</taxon>
        <taxon>eudicotyledons</taxon>
        <taxon>Gunneridae</taxon>
        <taxon>Pentapetalae</taxon>
        <taxon>rosids</taxon>
        <taxon>malvids</taxon>
        <taxon>Brassicales</taxon>
        <taxon>Brassicaceae</taxon>
        <taxon>Coluteocarpeae</taxon>
        <taxon>Microthlaspi</taxon>
    </lineage>
</organism>
<proteinExistence type="inferred from homology"/>
<reference evidence="5" key="1">
    <citation type="submission" date="2020-01" db="EMBL/GenBank/DDBJ databases">
        <authorList>
            <person name="Mishra B."/>
        </authorList>
    </citation>
    <scope>NUCLEOTIDE SEQUENCE [LARGE SCALE GENOMIC DNA]</scope>
</reference>
<keyword evidence="4" id="KW-0539">Nucleus</keyword>
<dbReference type="GO" id="GO:0006357">
    <property type="term" value="P:regulation of transcription by RNA polymerase II"/>
    <property type="evidence" value="ECO:0007669"/>
    <property type="project" value="TreeGrafter"/>
</dbReference>
<evidence type="ECO:0000256" key="2">
    <source>
        <dbReference type="ARBA" id="ARBA00006801"/>
    </source>
</evidence>
<dbReference type="InterPro" id="IPR045109">
    <property type="entry name" value="LSDs-like"/>
</dbReference>
<name>A0A6D2HG09_9BRAS</name>
<dbReference type="GO" id="GO:0046872">
    <property type="term" value="F:metal ion binding"/>
    <property type="evidence" value="ECO:0007669"/>
    <property type="project" value="UniProtKB-KW"/>
</dbReference>
<gene>
    <name evidence="5" type="ORF">MERR_LOCUS1771</name>
</gene>
<dbReference type="AlphaFoldDB" id="A0A6D2HG09"/>
<dbReference type="EMBL" id="CACVBM020000111">
    <property type="protein sequence ID" value="CAA7014537.1"/>
    <property type="molecule type" value="Genomic_DNA"/>
</dbReference>
<evidence type="ECO:0000256" key="1">
    <source>
        <dbReference type="ARBA" id="ARBA00004123"/>
    </source>
</evidence>